<proteinExistence type="predicted"/>
<gene>
    <name evidence="1" type="ORF">GCM10011425_31160</name>
</gene>
<name>A0A917N2W6_9SPHI</name>
<dbReference type="EMBL" id="BMDO01000009">
    <property type="protein sequence ID" value="GGI51904.1"/>
    <property type="molecule type" value="Genomic_DNA"/>
</dbReference>
<comment type="caution">
    <text evidence="1">The sequence shown here is derived from an EMBL/GenBank/DDBJ whole genome shotgun (WGS) entry which is preliminary data.</text>
</comment>
<keyword evidence="2" id="KW-1185">Reference proteome</keyword>
<dbReference type="RefSeq" id="WP_188418012.1">
    <property type="nucleotide sequence ID" value="NZ_BMDO01000009.1"/>
</dbReference>
<evidence type="ECO:0000313" key="1">
    <source>
        <dbReference type="EMBL" id="GGI51904.1"/>
    </source>
</evidence>
<evidence type="ECO:0000313" key="2">
    <source>
        <dbReference type="Proteomes" id="UP000662074"/>
    </source>
</evidence>
<protein>
    <submittedName>
        <fullName evidence="1">Uncharacterized protein</fullName>
    </submittedName>
</protein>
<reference evidence="1" key="2">
    <citation type="submission" date="2020-09" db="EMBL/GenBank/DDBJ databases">
        <authorList>
            <person name="Sun Q."/>
            <person name="Sedlacek I."/>
        </authorList>
    </citation>
    <scope>NUCLEOTIDE SEQUENCE</scope>
    <source>
        <strain evidence="1">CCM 8711</strain>
    </source>
</reference>
<accession>A0A917N2W6</accession>
<dbReference type="AlphaFoldDB" id="A0A917N2W6"/>
<organism evidence="1 2">
    <name type="scientific">Mucilaginibacter galii</name>
    <dbReference type="NCBI Taxonomy" id="2005073"/>
    <lineage>
        <taxon>Bacteria</taxon>
        <taxon>Pseudomonadati</taxon>
        <taxon>Bacteroidota</taxon>
        <taxon>Sphingobacteriia</taxon>
        <taxon>Sphingobacteriales</taxon>
        <taxon>Sphingobacteriaceae</taxon>
        <taxon>Mucilaginibacter</taxon>
    </lineage>
</organism>
<reference evidence="1" key="1">
    <citation type="journal article" date="2014" name="Int. J. Syst. Evol. Microbiol.">
        <title>Complete genome sequence of Corynebacterium casei LMG S-19264T (=DSM 44701T), isolated from a smear-ripened cheese.</title>
        <authorList>
            <consortium name="US DOE Joint Genome Institute (JGI-PGF)"/>
            <person name="Walter F."/>
            <person name="Albersmeier A."/>
            <person name="Kalinowski J."/>
            <person name="Ruckert C."/>
        </authorList>
    </citation>
    <scope>NUCLEOTIDE SEQUENCE</scope>
    <source>
        <strain evidence="1">CCM 8711</strain>
    </source>
</reference>
<sequence>MGKLKQTKNYAVPGAPMTQQEFELMVQEADKGPFHSIEKVKEVIDKWKLKNAK</sequence>
<dbReference type="Proteomes" id="UP000662074">
    <property type="component" value="Unassembled WGS sequence"/>
</dbReference>